<sequence length="1180" mass="131074">MFGMKGRLTITNSNRPQQQQRSSPGKSCYPSLDWKRNRNGCLAVLFCVTCFSVMMCLVLADIFKNIDNDGSVTASTERPGKVYPLLGARLDEEVVKCKLTSECAIECTDIDVINISAEVYELAKTNSCASFNLNVVSLYIEDNVLKPNWLQLDLDLEVMSLQMVNSNIVAIEPETFDVGWFFGTTVLTLQSLKIEYLPTTVFLGLQSLKELNLRNLPLRKIDPYVLSPMKYSLARLTVESSLDGISPKNLTGSVTLDRLEILSLEYNRFEDKLHQSTFAKLPAMTSLYLRSSHITSLGGTVFDNIYNTVKQIYLNGNELRFIEEGTFDSLQLMGGKVYLKDNPWVCGCELVYLQKLLTTTSLVLDQPMCESPVEYSGLLISDVALCTTPTPPGEPSTTISSESSTAPSDTTETSLTESTIEPSFTTTSEQMTTESTPAEDTTESESSTTSNSDSTTEEITSEERTSKHEPTDDTTSTTYFFSTEITTQTPDTTSLETTTFSVDTTTQDGGTTSTEETTTTPYTTTTDWATPEETTSSSPSTEEQTTESSTESTTESSTESTTESSTESTTESSTETTTDSTASEFSSTDSTPQTLPTILPNVVEVQCESTANPLISEITAEKAGSARLVGAGTIALNVATRSKLFTISEAQEGAVEIFFDKTTYGAILWFTDTSTLSTVFSTNVESSAHCQTLGSQKMRISNLVPDKNYIFCAFSLHETMVSPFNCLPYRLLPVYGQRAWLVEDQKIMMISIIISSILVALLTGVLVTYCFFKSLALYQTNHSKTSVLPLENNTIKNTYMSPMPPKKPVTPERPNIKRSVSDTSIESGRSYVSAVVPATQFQYISWKMENRARPSLEFYPNEPPPPPLPPHPSKRLKKQKSEIKINFHQQQEIYDEPGATTSYNGRTAGNSTLHQSLRSNRHRASYGGGGGVGGGDYRSPSFGGEKNGSKMLHNSRKCAKRPQRAGRKNKFFSRAAELNFKLNHQCRGDVRCRMILHASFPYPVDLWPESNFSATRVIDYRCWNYTFHFFEIFSMKEVLRNAFNAFDQEKKGCIGTQMVGTILSMLGHQLDDKMLKEIIDEVDADGSGELEFEEFVTLAARFMVEEDAEAMQQELKEAFRLYDKEGNGYITTQVLREILKELDDNLTNEDLDMMIEEIDSDGSGTVDFDEFMEVMTGGDD</sequence>
<dbReference type="VEuPathDB" id="VectorBase:ASIS004573"/>
<dbReference type="EMBL" id="ATLV01024178">
    <property type="status" value="NOT_ANNOTATED_CDS"/>
    <property type="molecule type" value="Genomic_DNA"/>
</dbReference>
<evidence type="ECO:0000256" key="7">
    <source>
        <dbReference type="ARBA" id="ARBA00038202"/>
    </source>
</evidence>
<feature type="compositionally biased region" description="Low complexity" evidence="8">
    <location>
        <begin position="395"/>
        <end position="454"/>
    </location>
</feature>
<evidence type="ECO:0000256" key="8">
    <source>
        <dbReference type="SAM" id="MobiDB-lite"/>
    </source>
</evidence>
<dbReference type="Pfam" id="PF13499">
    <property type="entry name" value="EF-hand_7"/>
    <property type="match status" value="2"/>
</dbReference>
<dbReference type="PANTHER" id="PTHR23048">
    <property type="entry name" value="MYOSIN LIGHT CHAIN 1, 3"/>
    <property type="match status" value="1"/>
</dbReference>
<dbReference type="VEuPathDB" id="VectorBase:ASIC018970"/>
<feature type="compositionally biased region" description="Basic residues" evidence="8">
    <location>
        <begin position="953"/>
        <end position="964"/>
    </location>
</feature>
<dbReference type="PANTHER" id="PTHR23048:SF0">
    <property type="entry name" value="CALMODULIN LIKE 3"/>
    <property type="match status" value="1"/>
</dbReference>
<dbReference type="VEuPathDB" id="VectorBase:ASIS003373"/>
<dbReference type="PROSITE" id="PS50222">
    <property type="entry name" value="EF_HAND_2"/>
    <property type="match status" value="4"/>
</dbReference>
<feature type="domain" description="EF-hand" evidence="10">
    <location>
        <begin position="1034"/>
        <end position="1069"/>
    </location>
</feature>
<keyword evidence="4" id="KW-0677">Repeat</keyword>
<dbReference type="Gene3D" id="1.10.238.10">
    <property type="entry name" value="EF-hand"/>
    <property type="match status" value="2"/>
</dbReference>
<dbReference type="Proteomes" id="UP000030765">
    <property type="component" value="Unassembled WGS sequence"/>
</dbReference>
<dbReference type="PROSITE" id="PS00018">
    <property type="entry name" value="EF_HAND_1"/>
    <property type="match status" value="2"/>
</dbReference>
<feature type="domain" description="EF-hand" evidence="10">
    <location>
        <begin position="1110"/>
        <end position="1145"/>
    </location>
</feature>
<evidence type="ECO:0000256" key="6">
    <source>
        <dbReference type="ARBA" id="ARBA00023179"/>
    </source>
</evidence>
<comment type="similarity">
    <text evidence="7">Belongs to the troponin C family.</text>
</comment>
<evidence type="ECO:0000313" key="13">
    <source>
        <dbReference type="Proteomes" id="UP000030765"/>
    </source>
</evidence>
<dbReference type="GO" id="GO:0005509">
    <property type="term" value="F:calcium ion binding"/>
    <property type="evidence" value="ECO:0007669"/>
    <property type="project" value="InterPro"/>
</dbReference>
<dbReference type="SUPFAM" id="SSF52058">
    <property type="entry name" value="L domain-like"/>
    <property type="match status" value="1"/>
</dbReference>
<evidence type="ECO:0000259" key="10">
    <source>
        <dbReference type="PROSITE" id="PS50222"/>
    </source>
</evidence>
<feature type="region of interest" description="Disordered" evidence="8">
    <location>
        <begin position="857"/>
        <end position="879"/>
    </location>
</feature>
<keyword evidence="13" id="KW-1185">Reference proteome</keyword>
<dbReference type="FunFam" id="1.10.238.10:FF:000103">
    <property type="entry name" value="Troponin C Ib"/>
    <property type="match status" value="1"/>
</dbReference>
<dbReference type="InterPro" id="IPR000483">
    <property type="entry name" value="Cys-rich_flank_reg_C"/>
</dbReference>
<evidence type="ECO:0000256" key="5">
    <source>
        <dbReference type="ARBA" id="ARBA00022837"/>
    </source>
</evidence>
<keyword evidence="9" id="KW-0812">Transmembrane</keyword>
<dbReference type="EMBL" id="ATLV01024179">
    <property type="status" value="NOT_ANNOTATED_CDS"/>
    <property type="molecule type" value="Genomic_DNA"/>
</dbReference>
<name>A0A084WL37_ANOSI</name>
<gene>
    <name evidence="11" type="ORF">ZHAS_00018970</name>
</gene>
<dbReference type="AlphaFoldDB" id="A0A084WL37"/>
<keyword evidence="1" id="KW-0433">Leucine-rich repeat</keyword>
<evidence type="ECO:0000256" key="9">
    <source>
        <dbReference type="SAM" id="Phobius"/>
    </source>
</evidence>
<dbReference type="InterPro" id="IPR003591">
    <property type="entry name" value="Leu-rich_rpt_typical-subtyp"/>
</dbReference>
<dbReference type="InterPro" id="IPR050230">
    <property type="entry name" value="CALM/Myosin/TropC-like"/>
</dbReference>
<dbReference type="OrthoDB" id="26525at2759"/>
<accession>A0A084WL37</accession>
<keyword evidence="2" id="KW-0479">Metal-binding</keyword>
<keyword evidence="9" id="KW-1133">Transmembrane helix</keyword>
<dbReference type="InterPro" id="IPR018247">
    <property type="entry name" value="EF_Hand_1_Ca_BS"/>
</dbReference>
<feature type="transmembrane region" description="Helical" evidence="9">
    <location>
        <begin position="747"/>
        <end position="772"/>
    </location>
</feature>
<protein>
    <submittedName>
        <fullName evidence="11">AGAP006180-PA-like protein</fullName>
    </submittedName>
</protein>
<dbReference type="SMART" id="SM00054">
    <property type="entry name" value="EFh"/>
    <property type="match status" value="4"/>
</dbReference>
<proteinExistence type="inferred from homology"/>
<feature type="compositionally biased region" description="Basic and acidic residues" evidence="8">
    <location>
        <begin position="461"/>
        <end position="471"/>
    </location>
</feature>
<dbReference type="CDD" id="cd00051">
    <property type="entry name" value="EFh"/>
    <property type="match status" value="2"/>
</dbReference>
<keyword evidence="6" id="KW-0514">Muscle protein</keyword>
<dbReference type="SMART" id="SM00369">
    <property type="entry name" value="LRR_TYP"/>
    <property type="match status" value="4"/>
</dbReference>
<organism evidence="11">
    <name type="scientific">Anopheles sinensis</name>
    <name type="common">Mosquito</name>
    <dbReference type="NCBI Taxonomy" id="74873"/>
    <lineage>
        <taxon>Eukaryota</taxon>
        <taxon>Metazoa</taxon>
        <taxon>Ecdysozoa</taxon>
        <taxon>Arthropoda</taxon>
        <taxon>Hexapoda</taxon>
        <taxon>Insecta</taxon>
        <taxon>Pterygota</taxon>
        <taxon>Neoptera</taxon>
        <taxon>Endopterygota</taxon>
        <taxon>Diptera</taxon>
        <taxon>Nematocera</taxon>
        <taxon>Culicoidea</taxon>
        <taxon>Culicidae</taxon>
        <taxon>Anophelinae</taxon>
        <taxon>Anopheles</taxon>
    </lineage>
</organism>
<dbReference type="STRING" id="74873.A0A084WL37"/>
<dbReference type="Gene3D" id="3.80.10.10">
    <property type="entry name" value="Ribonuclease Inhibitor"/>
    <property type="match status" value="1"/>
</dbReference>
<feature type="compositionally biased region" description="Low complexity" evidence="8">
    <location>
        <begin position="473"/>
        <end position="591"/>
    </location>
</feature>
<feature type="domain" description="EF-hand" evidence="10">
    <location>
        <begin position="1146"/>
        <end position="1180"/>
    </location>
</feature>
<feature type="transmembrane region" description="Helical" evidence="9">
    <location>
        <begin position="41"/>
        <end position="63"/>
    </location>
</feature>
<dbReference type="InterPro" id="IPR011992">
    <property type="entry name" value="EF-hand-dom_pair"/>
</dbReference>
<evidence type="ECO:0000313" key="12">
    <source>
        <dbReference type="EnsemblMetazoa" id="ASIC018970-PA"/>
    </source>
</evidence>
<reference evidence="12" key="2">
    <citation type="submission" date="2020-05" db="UniProtKB">
        <authorList>
            <consortium name="EnsemblMetazoa"/>
        </authorList>
    </citation>
    <scope>IDENTIFICATION</scope>
</reference>
<dbReference type="OMA" id="INSYDYM"/>
<keyword evidence="9" id="KW-0472">Membrane</keyword>
<reference evidence="11 13" key="1">
    <citation type="journal article" date="2014" name="BMC Genomics">
        <title>Genome sequence of Anopheles sinensis provides insight into genetics basis of mosquito competence for malaria parasites.</title>
        <authorList>
            <person name="Zhou D."/>
            <person name="Zhang D."/>
            <person name="Ding G."/>
            <person name="Shi L."/>
            <person name="Hou Q."/>
            <person name="Ye Y."/>
            <person name="Xu Y."/>
            <person name="Zhou H."/>
            <person name="Xiong C."/>
            <person name="Li S."/>
            <person name="Yu J."/>
            <person name="Hong S."/>
            <person name="Yu X."/>
            <person name="Zou P."/>
            <person name="Chen C."/>
            <person name="Chang X."/>
            <person name="Wang W."/>
            <person name="Lv Y."/>
            <person name="Sun Y."/>
            <person name="Ma L."/>
            <person name="Shen B."/>
            <person name="Zhu C."/>
        </authorList>
    </citation>
    <scope>NUCLEOTIDE SEQUENCE [LARGE SCALE GENOMIC DNA]</scope>
</reference>
<dbReference type="InterPro" id="IPR032675">
    <property type="entry name" value="LRR_dom_sf"/>
</dbReference>
<keyword evidence="3" id="KW-0732">Signal</keyword>
<evidence type="ECO:0000256" key="1">
    <source>
        <dbReference type="ARBA" id="ARBA00022614"/>
    </source>
</evidence>
<evidence type="ECO:0000256" key="4">
    <source>
        <dbReference type="ARBA" id="ARBA00022737"/>
    </source>
</evidence>
<dbReference type="InterPro" id="IPR002048">
    <property type="entry name" value="EF_hand_dom"/>
</dbReference>
<feature type="compositionally biased region" description="Gly residues" evidence="8">
    <location>
        <begin position="926"/>
        <end position="936"/>
    </location>
</feature>
<evidence type="ECO:0000256" key="3">
    <source>
        <dbReference type="ARBA" id="ARBA00022729"/>
    </source>
</evidence>
<feature type="compositionally biased region" description="Pro residues" evidence="8">
    <location>
        <begin position="861"/>
        <end position="871"/>
    </location>
</feature>
<dbReference type="GO" id="GO:0016460">
    <property type="term" value="C:myosin II complex"/>
    <property type="evidence" value="ECO:0007669"/>
    <property type="project" value="TreeGrafter"/>
</dbReference>
<feature type="domain" description="EF-hand" evidence="10">
    <location>
        <begin position="1070"/>
        <end position="1105"/>
    </location>
</feature>
<keyword evidence="5" id="KW-0106">Calcium</keyword>
<dbReference type="EnsemblMetazoa" id="ASIC018970-RA">
    <property type="protein sequence ID" value="ASIC018970-PA"/>
    <property type="gene ID" value="ASIC018970"/>
</dbReference>
<feature type="region of interest" description="Disordered" evidence="8">
    <location>
        <begin position="924"/>
        <end position="964"/>
    </location>
</feature>
<dbReference type="FunFam" id="1.10.238.10:FF:000336">
    <property type="entry name" value="HLH domain-containing protein"/>
    <property type="match status" value="1"/>
</dbReference>
<dbReference type="SMART" id="SM00082">
    <property type="entry name" value="LRRCT"/>
    <property type="match status" value="1"/>
</dbReference>
<dbReference type="SUPFAM" id="SSF47473">
    <property type="entry name" value="EF-hand"/>
    <property type="match status" value="1"/>
</dbReference>
<evidence type="ECO:0000256" key="2">
    <source>
        <dbReference type="ARBA" id="ARBA00022723"/>
    </source>
</evidence>
<dbReference type="EMBL" id="KE525350">
    <property type="protein sequence ID" value="KFB50931.1"/>
    <property type="molecule type" value="Genomic_DNA"/>
</dbReference>
<evidence type="ECO:0000313" key="11">
    <source>
        <dbReference type="EMBL" id="KFB50931.1"/>
    </source>
</evidence>
<feature type="region of interest" description="Disordered" evidence="8">
    <location>
        <begin position="389"/>
        <end position="595"/>
    </location>
</feature>